<dbReference type="InterPro" id="IPR017853">
    <property type="entry name" value="GH"/>
</dbReference>
<evidence type="ECO:0008006" key="3">
    <source>
        <dbReference type="Google" id="ProtNLM"/>
    </source>
</evidence>
<sequence length="408" mass="44908">MTTTMTAATAARRRASIAVAVVSGILVLILLAVGRSRAASKAVAPSSSSSSSSSRPARRALPEKVLVGYASGRYLDKVRDAVVLDGVNVVIWSFVEVIDESDDPPTVRSSLGTADLDLVRIRSLIRELDGSGFSHVVHLASLGGWNGPHLRRGTSAVDWMAAWTASDASGIFHGIDWDFEGNDVRSSPDNYFDLDLLDAMGGISRLMKEDGYVVSMAPPQSYLNFNDPTFGRYVNLTRDRGWHDDFGYFGNNLYAYLLEEYGSHVDMVSVQLYESYSDAAMSILRDGTSPYDYLYSFVRELDAENNSFPVEFGSDPALGETMGTRRVKIDPNKLVIGLANGWALNTPDKTLYVSAEDCRRAYLWLKDDANGDIAPRGFMFWTIDERGTNGVYLARGIGRFLFDDTMVE</sequence>
<evidence type="ECO:0000313" key="1">
    <source>
        <dbReference type="EMBL" id="KAL3768369.1"/>
    </source>
</evidence>
<dbReference type="EMBL" id="JALLAZ020001680">
    <property type="protein sequence ID" value="KAL3768369.1"/>
    <property type="molecule type" value="Genomic_DNA"/>
</dbReference>
<keyword evidence="2" id="KW-1185">Reference proteome</keyword>
<organism evidence="1 2">
    <name type="scientific">Stephanodiscus triporus</name>
    <dbReference type="NCBI Taxonomy" id="2934178"/>
    <lineage>
        <taxon>Eukaryota</taxon>
        <taxon>Sar</taxon>
        <taxon>Stramenopiles</taxon>
        <taxon>Ochrophyta</taxon>
        <taxon>Bacillariophyta</taxon>
        <taxon>Coscinodiscophyceae</taxon>
        <taxon>Thalassiosirophycidae</taxon>
        <taxon>Stephanodiscales</taxon>
        <taxon>Stephanodiscaceae</taxon>
        <taxon>Stephanodiscus</taxon>
    </lineage>
</organism>
<accession>A0ABD3MWY0</accession>
<dbReference type="SUPFAM" id="SSF51445">
    <property type="entry name" value="(Trans)glycosidases"/>
    <property type="match status" value="1"/>
</dbReference>
<dbReference type="AlphaFoldDB" id="A0ABD3MWY0"/>
<dbReference type="Proteomes" id="UP001530315">
    <property type="component" value="Unassembled WGS sequence"/>
</dbReference>
<gene>
    <name evidence="1" type="ORF">ACHAW5_005207</name>
</gene>
<protein>
    <recommendedName>
        <fullName evidence="3">GH18 domain-containing protein</fullName>
    </recommendedName>
</protein>
<reference evidence="1 2" key="1">
    <citation type="submission" date="2024-10" db="EMBL/GenBank/DDBJ databases">
        <title>Updated reference genomes for cyclostephanoid diatoms.</title>
        <authorList>
            <person name="Roberts W.R."/>
            <person name="Alverson A.J."/>
        </authorList>
    </citation>
    <scope>NUCLEOTIDE SEQUENCE [LARGE SCALE GENOMIC DNA]</scope>
    <source>
        <strain evidence="1 2">AJA276-08</strain>
    </source>
</reference>
<proteinExistence type="predicted"/>
<evidence type="ECO:0000313" key="2">
    <source>
        <dbReference type="Proteomes" id="UP001530315"/>
    </source>
</evidence>
<name>A0ABD3MWY0_9STRA</name>
<comment type="caution">
    <text evidence="1">The sequence shown here is derived from an EMBL/GenBank/DDBJ whole genome shotgun (WGS) entry which is preliminary data.</text>
</comment>
<dbReference type="Gene3D" id="3.20.20.80">
    <property type="entry name" value="Glycosidases"/>
    <property type="match status" value="1"/>
</dbReference>